<dbReference type="AlphaFoldDB" id="A0AAW0TBG5"/>
<dbReference type="SMART" id="SM00463">
    <property type="entry name" value="SMR"/>
    <property type="match status" value="1"/>
</dbReference>
<keyword evidence="2" id="KW-0472">Membrane</keyword>
<dbReference type="EMBL" id="JARAKH010000036">
    <property type="protein sequence ID" value="KAK8383766.1"/>
    <property type="molecule type" value="Genomic_DNA"/>
</dbReference>
<keyword evidence="5" id="KW-1185">Reference proteome</keyword>
<protein>
    <recommendedName>
        <fullName evidence="3">Smr domain-containing protein</fullName>
    </recommendedName>
</protein>
<proteinExistence type="predicted"/>
<evidence type="ECO:0000313" key="4">
    <source>
        <dbReference type="EMBL" id="KAK8383767.1"/>
    </source>
</evidence>
<dbReference type="PANTHER" id="PTHR47417:SF1">
    <property type="entry name" value="SMR DOMAIN-CONTAINING PROTEIN YPL199C"/>
    <property type="match status" value="1"/>
</dbReference>
<accession>A0AAW0TBG5</accession>
<feature type="domain" description="Smr" evidence="3">
    <location>
        <begin position="139"/>
        <end position="212"/>
    </location>
</feature>
<keyword evidence="2" id="KW-1133">Transmembrane helix</keyword>
<feature type="transmembrane region" description="Helical" evidence="2">
    <location>
        <begin position="6"/>
        <end position="24"/>
    </location>
</feature>
<sequence length="212" mass="23888">MEWLWIPAVALVVVFIFALCWLFYKDYTCCPCKNTRLQSSDVESGESRSESRSVSSFTTIDINTPRSLPLPRTYPTSPAARGLSFDGSTEGHRDLPFRKHPPTVPKRLTPHLATLIDYDFGDHAHSSNIVRMELGAPTIDLHLLRVREARQVTETFLKQSRGKYRRVRIITGRGLHSVDGVPKIKPAVESLLSENNYSFKETAKGGCLEVML</sequence>
<dbReference type="EMBL" id="JARAKH010000036">
    <property type="protein sequence ID" value="KAK8383767.1"/>
    <property type="molecule type" value="Genomic_DNA"/>
</dbReference>
<evidence type="ECO:0000256" key="1">
    <source>
        <dbReference type="SAM" id="MobiDB-lite"/>
    </source>
</evidence>
<evidence type="ECO:0000313" key="5">
    <source>
        <dbReference type="Proteomes" id="UP001487740"/>
    </source>
</evidence>
<reference evidence="4 5" key="1">
    <citation type="submission" date="2023-03" db="EMBL/GenBank/DDBJ databases">
        <title>High-quality genome of Scylla paramamosain provides insights in environmental adaptation.</title>
        <authorList>
            <person name="Zhang L."/>
        </authorList>
    </citation>
    <scope>NUCLEOTIDE SEQUENCE [LARGE SCALE GENOMIC DNA]</scope>
    <source>
        <strain evidence="4">LZ_2023a</strain>
        <tissue evidence="4">Muscle</tissue>
    </source>
</reference>
<organism evidence="4 5">
    <name type="scientific">Scylla paramamosain</name>
    <name type="common">Mud crab</name>
    <dbReference type="NCBI Taxonomy" id="85552"/>
    <lineage>
        <taxon>Eukaryota</taxon>
        <taxon>Metazoa</taxon>
        <taxon>Ecdysozoa</taxon>
        <taxon>Arthropoda</taxon>
        <taxon>Crustacea</taxon>
        <taxon>Multicrustacea</taxon>
        <taxon>Malacostraca</taxon>
        <taxon>Eumalacostraca</taxon>
        <taxon>Eucarida</taxon>
        <taxon>Decapoda</taxon>
        <taxon>Pleocyemata</taxon>
        <taxon>Brachyura</taxon>
        <taxon>Eubrachyura</taxon>
        <taxon>Portunoidea</taxon>
        <taxon>Portunidae</taxon>
        <taxon>Portuninae</taxon>
        <taxon>Scylla</taxon>
    </lineage>
</organism>
<keyword evidence="2" id="KW-0812">Transmembrane</keyword>
<gene>
    <name evidence="4" type="ORF">O3P69_015899</name>
</gene>
<dbReference type="InterPro" id="IPR002625">
    <property type="entry name" value="Smr_dom"/>
</dbReference>
<dbReference type="PROSITE" id="PS50828">
    <property type="entry name" value="SMR"/>
    <property type="match status" value="1"/>
</dbReference>
<evidence type="ECO:0000259" key="3">
    <source>
        <dbReference type="PROSITE" id="PS50828"/>
    </source>
</evidence>
<dbReference type="Gene3D" id="3.30.1370.110">
    <property type="match status" value="1"/>
</dbReference>
<dbReference type="Proteomes" id="UP001487740">
    <property type="component" value="Unassembled WGS sequence"/>
</dbReference>
<dbReference type="EMBL" id="JARAKH010000036">
    <property type="protein sequence ID" value="KAK8383764.1"/>
    <property type="molecule type" value="Genomic_DNA"/>
</dbReference>
<dbReference type="SUPFAM" id="SSF160443">
    <property type="entry name" value="SMR domain-like"/>
    <property type="match status" value="1"/>
</dbReference>
<dbReference type="Pfam" id="PF01713">
    <property type="entry name" value="Smr"/>
    <property type="match status" value="1"/>
</dbReference>
<dbReference type="EMBL" id="JARAKH010000036">
    <property type="protein sequence ID" value="KAK8383763.1"/>
    <property type="molecule type" value="Genomic_DNA"/>
</dbReference>
<name>A0AAW0TBG5_SCYPA</name>
<dbReference type="InterPro" id="IPR036063">
    <property type="entry name" value="Smr_dom_sf"/>
</dbReference>
<dbReference type="EMBL" id="JARAKH010000036">
    <property type="protein sequence ID" value="KAK8383765.1"/>
    <property type="molecule type" value="Genomic_DNA"/>
</dbReference>
<dbReference type="InterPro" id="IPR053020">
    <property type="entry name" value="Smr_domain_protein"/>
</dbReference>
<dbReference type="PANTHER" id="PTHR47417">
    <property type="entry name" value="SMR DOMAIN-CONTAINING PROTEIN YPL199C"/>
    <property type="match status" value="1"/>
</dbReference>
<evidence type="ECO:0000256" key="2">
    <source>
        <dbReference type="SAM" id="Phobius"/>
    </source>
</evidence>
<comment type="caution">
    <text evidence="4">The sequence shown here is derived from an EMBL/GenBank/DDBJ whole genome shotgun (WGS) entry which is preliminary data.</text>
</comment>
<feature type="region of interest" description="Disordered" evidence="1">
    <location>
        <begin position="81"/>
        <end position="103"/>
    </location>
</feature>